<dbReference type="Pfam" id="PF00035">
    <property type="entry name" value="dsrm"/>
    <property type="match status" value="4"/>
</dbReference>
<feature type="domain" description="DRBM" evidence="3">
    <location>
        <begin position="97"/>
        <end position="133"/>
    </location>
</feature>
<dbReference type="GO" id="GO:0008251">
    <property type="term" value="F:tRNA-specific adenosine deaminase activity"/>
    <property type="evidence" value="ECO:0007669"/>
    <property type="project" value="TreeGrafter"/>
</dbReference>
<feature type="region of interest" description="Disordered" evidence="2">
    <location>
        <begin position="548"/>
        <end position="574"/>
    </location>
</feature>
<feature type="domain" description="DRBM" evidence="3">
    <location>
        <begin position="166"/>
        <end position="234"/>
    </location>
</feature>
<dbReference type="SMART" id="SM00358">
    <property type="entry name" value="DSRM"/>
    <property type="match status" value="4"/>
</dbReference>
<dbReference type="SUPFAM" id="SSF47986">
    <property type="entry name" value="DEATH domain"/>
    <property type="match status" value="1"/>
</dbReference>
<evidence type="ECO:0000313" key="5">
    <source>
        <dbReference type="Ensembl" id="ENSOABP00000061846.1"/>
    </source>
</evidence>
<dbReference type="SMART" id="SM01289">
    <property type="entry name" value="PYRIN"/>
    <property type="match status" value="1"/>
</dbReference>
<feature type="region of interest" description="Disordered" evidence="2">
    <location>
        <begin position="244"/>
        <end position="311"/>
    </location>
</feature>
<feature type="domain" description="DRBM" evidence="3">
    <location>
        <begin position="470"/>
        <end position="538"/>
    </location>
</feature>
<dbReference type="GO" id="GO:0003725">
    <property type="term" value="F:double-stranded RNA binding"/>
    <property type="evidence" value="ECO:0007669"/>
    <property type="project" value="TreeGrafter"/>
</dbReference>
<feature type="compositionally biased region" description="Polar residues" evidence="2">
    <location>
        <begin position="438"/>
        <end position="465"/>
    </location>
</feature>
<dbReference type="Proteomes" id="UP000472276">
    <property type="component" value="Unassembled WGS sequence"/>
</dbReference>
<evidence type="ECO:0000259" key="3">
    <source>
        <dbReference type="PROSITE" id="PS50137"/>
    </source>
</evidence>
<evidence type="ECO:0000256" key="1">
    <source>
        <dbReference type="PROSITE-ProRule" id="PRU00266"/>
    </source>
</evidence>
<accession>A0AAZ1X1L8</accession>
<dbReference type="GO" id="GO:0005737">
    <property type="term" value="C:cytoplasm"/>
    <property type="evidence" value="ECO:0007669"/>
    <property type="project" value="TreeGrafter"/>
</dbReference>
<dbReference type="Pfam" id="PF02758">
    <property type="entry name" value="PYRIN"/>
    <property type="match status" value="1"/>
</dbReference>
<feature type="domain" description="DRBM" evidence="3">
    <location>
        <begin position="318"/>
        <end position="386"/>
    </location>
</feature>
<protein>
    <recommendedName>
        <fullName evidence="7">DRBM domain-containing protein</fullName>
    </recommendedName>
</protein>
<reference evidence="5" key="2">
    <citation type="submission" date="2025-08" db="UniProtKB">
        <authorList>
            <consortium name="Ensembl"/>
        </authorList>
    </citation>
    <scope>IDENTIFICATION</scope>
</reference>
<sequence length="574" mass="63143">MMAKSVAFQLLDMLDDLGEEQLKRLHFLLQNEPVGHFPKIKKSRLENANRLKTAEVMIQNYSDDALEVATLMITMINNGRVPNSGLAQGSEVTQKLFNLTAVIGEKAYPSGEGKTKKEAKQNAAKNALEGLSQLGHQDSVESRNNAAEASVQMVPSSEDTSCTETNFKSLVNRYCQKTKRSHSYVEVKKDGPSHIPHFFYKLKIDNKEYPVGDGNSIKVAQQKAAELAWSALQEQPDWDSMVSIRPTASEDGAPPESLASSVTQESIESSSQGLTTDKSESVIFEESSNPPTDQRNNAAEASDQTVLSSEDTSCTETDFKSLVNRYCQKTKRSHSYVEVKKDGPSHIPHFFYKLKIDNEEYPVGDGNSIKVAQQKAAELACSVLQEQPDWDIKVSIRPTASEDGAPPESLGSSVTQESIESSSQGLTTDKNESVIFEESSNPPTDQRNTAAEASDQMVPSSEDTSCTETDFKSLVNRYCQKTKRSHSYVEVKKDGPSHIPHFFYKLKIDNKEYPVGDGKTVKEAQQKAAELACSVLQEQPDWDIKVSIRPTASEDGAPPESLGSSVTQSSLCNC</sequence>
<keyword evidence="6" id="KW-1185">Reference proteome</keyword>
<dbReference type="GO" id="GO:0006396">
    <property type="term" value="P:RNA processing"/>
    <property type="evidence" value="ECO:0007669"/>
    <property type="project" value="TreeGrafter"/>
</dbReference>
<dbReference type="PROSITE" id="PS50137">
    <property type="entry name" value="DS_RBD"/>
    <property type="match status" value="4"/>
</dbReference>
<reference evidence="6" key="1">
    <citation type="submission" date="2020-03" db="EMBL/GenBank/DDBJ databases">
        <title>Evolution of repeat sequences and sex chromosomes of tilapia species revealed by chromosome-level genomes.</title>
        <authorList>
            <person name="Xu L."/>
            <person name="Tao W."/>
            <person name="Wang D."/>
            <person name="Zhou Q."/>
        </authorList>
    </citation>
    <scope>NUCLEOTIDE SEQUENCE [LARGE SCALE GENOMIC DNA]</scope>
    <source>
        <strain evidence="6">Israel</strain>
    </source>
</reference>
<keyword evidence="1" id="KW-0694">RNA-binding</keyword>
<dbReference type="PROSITE" id="PS50824">
    <property type="entry name" value="DAPIN"/>
    <property type="match status" value="1"/>
</dbReference>
<organism evidence="5 6">
    <name type="scientific">Oreochromis aureus</name>
    <name type="common">Israeli tilapia</name>
    <name type="synonym">Chromis aureus</name>
    <dbReference type="NCBI Taxonomy" id="47969"/>
    <lineage>
        <taxon>Eukaryota</taxon>
        <taxon>Metazoa</taxon>
        <taxon>Chordata</taxon>
        <taxon>Craniata</taxon>
        <taxon>Vertebrata</taxon>
        <taxon>Euteleostomi</taxon>
        <taxon>Actinopterygii</taxon>
        <taxon>Neopterygii</taxon>
        <taxon>Teleostei</taxon>
        <taxon>Neoteleostei</taxon>
        <taxon>Acanthomorphata</taxon>
        <taxon>Ovalentaria</taxon>
        <taxon>Cichlomorphae</taxon>
        <taxon>Cichliformes</taxon>
        <taxon>Cichlidae</taxon>
        <taxon>African cichlids</taxon>
        <taxon>Pseudocrenilabrinae</taxon>
        <taxon>Oreochromini</taxon>
        <taxon>Oreochromis</taxon>
    </lineage>
</organism>
<dbReference type="Ensembl" id="ENSOABT00000072840.1">
    <property type="protein sequence ID" value="ENSOABP00000061846.1"/>
    <property type="gene ID" value="ENSOABG00000030995.1"/>
</dbReference>
<feature type="compositionally biased region" description="Low complexity" evidence="2">
    <location>
        <begin position="260"/>
        <end position="272"/>
    </location>
</feature>
<dbReference type="InterPro" id="IPR011029">
    <property type="entry name" value="DEATH-like_dom_sf"/>
</dbReference>
<evidence type="ECO:0000256" key="2">
    <source>
        <dbReference type="SAM" id="MobiDB-lite"/>
    </source>
</evidence>
<dbReference type="GO" id="GO:0006382">
    <property type="term" value="P:adenosine to inosine editing"/>
    <property type="evidence" value="ECO:0007669"/>
    <property type="project" value="TreeGrafter"/>
</dbReference>
<feature type="compositionally biased region" description="Polar residues" evidence="2">
    <location>
        <begin position="562"/>
        <end position="574"/>
    </location>
</feature>
<proteinExistence type="predicted"/>
<evidence type="ECO:0008006" key="7">
    <source>
        <dbReference type="Google" id="ProtNLM"/>
    </source>
</evidence>
<evidence type="ECO:0000259" key="4">
    <source>
        <dbReference type="PROSITE" id="PS50824"/>
    </source>
</evidence>
<dbReference type="GO" id="GO:0003726">
    <property type="term" value="F:double-stranded RNA adenosine deaminase activity"/>
    <property type="evidence" value="ECO:0007669"/>
    <property type="project" value="TreeGrafter"/>
</dbReference>
<feature type="compositionally biased region" description="Low complexity" evidence="2">
    <location>
        <begin position="412"/>
        <end position="424"/>
    </location>
</feature>
<dbReference type="SUPFAM" id="SSF54768">
    <property type="entry name" value="dsRNA-binding domain-like"/>
    <property type="match status" value="4"/>
</dbReference>
<evidence type="ECO:0000313" key="6">
    <source>
        <dbReference type="Proteomes" id="UP000472276"/>
    </source>
</evidence>
<dbReference type="InterPro" id="IPR004020">
    <property type="entry name" value="DAPIN"/>
</dbReference>
<dbReference type="GO" id="GO:0005730">
    <property type="term" value="C:nucleolus"/>
    <property type="evidence" value="ECO:0007669"/>
    <property type="project" value="TreeGrafter"/>
</dbReference>
<feature type="compositionally biased region" description="Polar residues" evidence="2">
    <location>
        <begin position="286"/>
        <end position="311"/>
    </location>
</feature>
<feature type="domain" description="Pyrin" evidence="4">
    <location>
        <begin position="2"/>
        <end position="64"/>
    </location>
</feature>
<reference evidence="5" key="3">
    <citation type="submission" date="2025-09" db="UniProtKB">
        <authorList>
            <consortium name="Ensembl"/>
        </authorList>
    </citation>
    <scope>IDENTIFICATION</scope>
</reference>
<dbReference type="AlphaFoldDB" id="A0AAZ1X1L8"/>
<dbReference type="PANTHER" id="PTHR10910">
    <property type="entry name" value="EUKARYOTE SPECIFIC DSRNA BINDING PROTEIN"/>
    <property type="match status" value="1"/>
</dbReference>
<feature type="region of interest" description="Disordered" evidence="2">
    <location>
        <begin position="399"/>
        <end position="465"/>
    </location>
</feature>
<dbReference type="PANTHER" id="PTHR10910:SF106">
    <property type="entry name" value="ADENOSINE DEAMINASE DOMAIN-CONTAINING PROTEIN 2"/>
    <property type="match status" value="1"/>
</dbReference>
<dbReference type="Gene3D" id="3.30.160.20">
    <property type="match status" value="4"/>
</dbReference>
<dbReference type="InterPro" id="IPR014720">
    <property type="entry name" value="dsRBD_dom"/>
</dbReference>
<name>A0AAZ1X1L8_OREAU</name>
<dbReference type="Gene3D" id="1.10.533.10">
    <property type="entry name" value="Death Domain, Fas"/>
    <property type="match status" value="1"/>
</dbReference>